<dbReference type="AlphaFoldDB" id="A0A250F5N3"/>
<protein>
    <recommendedName>
        <fullName evidence="3">Lipoprotein</fullName>
    </recommendedName>
</protein>
<proteinExistence type="predicted"/>
<evidence type="ECO:0008006" key="3">
    <source>
        <dbReference type="Google" id="ProtNLM"/>
    </source>
</evidence>
<reference evidence="2" key="1">
    <citation type="submission" date="2017-06" db="EMBL/GenBank/DDBJ databases">
        <title>Capnocytophaga spp. assemblies.</title>
        <authorList>
            <person name="Gulvik C.A."/>
        </authorList>
    </citation>
    <scope>NUCLEOTIDE SEQUENCE [LARGE SCALE GENOMIC DNA]</scope>
    <source>
        <strain evidence="2">H4486</strain>
    </source>
</reference>
<dbReference type="PROSITE" id="PS51257">
    <property type="entry name" value="PROKAR_LIPOPROTEIN"/>
    <property type="match status" value="1"/>
</dbReference>
<dbReference type="EMBL" id="CP022383">
    <property type="protein sequence ID" value="ATA79296.1"/>
    <property type="molecule type" value="Genomic_DNA"/>
</dbReference>
<evidence type="ECO:0000313" key="2">
    <source>
        <dbReference type="Proteomes" id="UP000217334"/>
    </source>
</evidence>
<evidence type="ECO:0000313" key="1">
    <source>
        <dbReference type="EMBL" id="ATA79296.1"/>
    </source>
</evidence>
<dbReference type="Proteomes" id="UP000217334">
    <property type="component" value="Chromosome"/>
</dbReference>
<name>A0A250F5N3_CAPSP</name>
<gene>
    <name evidence="1" type="ORF">CGC59_06205</name>
</gene>
<accession>A0A250F5N3</accession>
<sequence>MIIDFKYIPTFAQNKTNIPMKRIILLLIALLAMGCSKEEKEEDFSQYKLNVPDWLIGDYEYSSWGITYDFGFSKNNYYFSHEDKRNFFEMFKSRLVKEGEYSYWNYKVYYFISYATQTKKYFKYTFEMKDKKCFFEFNGTTYNLCNEENKNDRDIRRIYEEVTEYGATIKKIYDDEYTYKKVK</sequence>
<organism evidence="1 2">
    <name type="scientific">Capnocytophaga sputigena</name>
    <dbReference type="NCBI Taxonomy" id="1019"/>
    <lineage>
        <taxon>Bacteria</taxon>
        <taxon>Pseudomonadati</taxon>
        <taxon>Bacteroidota</taxon>
        <taxon>Flavobacteriia</taxon>
        <taxon>Flavobacteriales</taxon>
        <taxon>Flavobacteriaceae</taxon>
        <taxon>Capnocytophaga</taxon>
    </lineage>
</organism>